<reference evidence="2 3" key="1">
    <citation type="submission" date="2021-03" db="EMBL/GenBank/DDBJ databases">
        <title>Metabolic Capacity of the Antarctic Cyanobacterium Phormidium pseudopriestleyi that Sustains Oxygenic Photosynthesis in the Presence of Hydrogen Sulfide.</title>
        <authorList>
            <person name="Lumian J.E."/>
            <person name="Jungblut A.D."/>
            <person name="Dillon M.L."/>
            <person name="Hawes I."/>
            <person name="Doran P.T."/>
            <person name="Mackey T.J."/>
            <person name="Dick G.J."/>
            <person name="Grettenberger C.L."/>
            <person name="Sumner D.Y."/>
        </authorList>
    </citation>
    <scope>NUCLEOTIDE SEQUENCE [LARGE SCALE GENOMIC DNA]</scope>
    <source>
        <strain evidence="2 3">FRX01</strain>
    </source>
</reference>
<dbReference type="SMART" id="SM00240">
    <property type="entry name" value="FHA"/>
    <property type="match status" value="1"/>
</dbReference>
<dbReference type="EMBL" id="JAFLQW010000580">
    <property type="protein sequence ID" value="MBO0351733.1"/>
    <property type="molecule type" value="Genomic_DNA"/>
</dbReference>
<dbReference type="Gene3D" id="2.60.200.20">
    <property type="match status" value="1"/>
</dbReference>
<evidence type="ECO:0000313" key="2">
    <source>
        <dbReference type="EMBL" id="MBO0351733.1"/>
    </source>
</evidence>
<dbReference type="SUPFAM" id="SSF49879">
    <property type="entry name" value="SMAD/FHA domain"/>
    <property type="match status" value="1"/>
</dbReference>
<proteinExistence type="predicted"/>
<dbReference type="Proteomes" id="UP000664844">
    <property type="component" value="Unassembled WGS sequence"/>
</dbReference>
<accession>A0ABS3FXD0</accession>
<comment type="caution">
    <text evidence="2">The sequence shown here is derived from an EMBL/GenBank/DDBJ whole genome shotgun (WGS) entry which is preliminary data.</text>
</comment>
<dbReference type="PROSITE" id="PS50006">
    <property type="entry name" value="FHA_DOMAIN"/>
    <property type="match status" value="1"/>
</dbReference>
<sequence>MITLNLVHPTQTSPSQSWDFQDQDVIRIGRSPDNHVVLYSAVVSRHHLELHRIGCNWKIVNLGTNGTYVNDSPIIQSPLIDGMILRLARSGPQIQIKKKAREFENVRKHREGLLAG</sequence>
<name>A0ABS3FXD0_9CYAN</name>
<organism evidence="2 3">
    <name type="scientific">Phormidium pseudopriestleyi FRX01</name>
    <dbReference type="NCBI Taxonomy" id="1759528"/>
    <lineage>
        <taxon>Bacteria</taxon>
        <taxon>Bacillati</taxon>
        <taxon>Cyanobacteriota</taxon>
        <taxon>Cyanophyceae</taxon>
        <taxon>Oscillatoriophycideae</taxon>
        <taxon>Oscillatoriales</taxon>
        <taxon>Oscillatoriaceae</taxon>
        <taxon>Phormidium</taxon>
    </lineage>
</organism>
<evidence type="ECO:0000313" key="3">
    <source>
        <dbReference type="Proteomes" id="UP000664844"/>
    </source>
</evidence>
<keyword evidence="3" id="KW-1185">Reference proteome</keyword>
<evidence type="ECO:0000259" key="1">
    <source>
        <dbReference type="PROSITE" id="PS50006"/>
    </source>
</evidence>
<dbReference type="Pfam" id="PF00498">
    <property type="entry name" value="FHA"/>
    <property type="match status" value="1"/>
</dbReference>
<gene>
    <name evidence="2" type="ORF">J0895_22155</name>
</gene>
<protein>
    <submittedName>
        <fullName evidence="2">FHA domain-containing protein</fullName>
    </submittedName>
</protein>
<dbReference type="InterPro" id="IPR008984">
    <property type="entry name" value="SMAD_FHA_dom_sf"/>
</dbReference>
<dbReference type="InterPro" id="IPR000253">
    <property type="entry name" value="FHA_dom"/>
</dbReference>
<feature type="domain" description="FHA" evidence="1">
    <location>
        <begin position="26"/>
        <end position="74"/>
    </location>
</feature>